<name>A0A6S6S3F4_9BACT</name>
<evidence type="ECO:0008006" key="3">
    <source>
        <dbReference type="Google" id="ProtNLM"/>
    </source>
</evidence>
<sequence length="190" mass="21906">MKLVVFLFLAFSLLFGACSPSAKHLKKKPPSTKFPEDWLGKYQGNLELFNAQKGKVMELPMTIIISKTDTANRWHWYSKALYKGKEIIKDYALFRHDSMPKNHFIMDENNGILLDRVLLDDAFYDYFEVSNLGLYGITRKVGDDIHVEIASFPLSSNTHSTYEGQDFDVDTVTSFKVINTQKVLLKRVRE</sequence>
<evidence type="ECO:0000256" key="1">
    <source>
        <dbReference type="SAM" id="SignalP"/>
    </source>
</evidence>
<organism evidence="2">
    <name type="scientific">uncultured Aureispira sp</name>
    <dbReference type="NCBI Taxonomy" id="1331704"/>
    <lineage>
        <taxon>Bacteria</taxon>
        <taxon>Pseudomonadati</taxon>
        <taxon>Bacteroidota</taxon>
        <taxon>Saprospiria</taxon>
        <taxon>Saprospirales</taxon>
        <taxon>Saprospiraceae</taxon>
        <taxon>Aureispira</taxon>
        <taxon>environmental samples</taxon>
    </lineage>
</organism>
<dbReference type="PROSITE" id="PS51257">
    <property type="entry name" value="PROKAR_LIPOPROTEIN"/>
    <property type="match status" value="1"/>
</dbReference>
<dbReference type="EMBL" id="CACVAQ010000046">
    <property type="protein sequence ID" value="CAA6799855.1"/>
    <property type="molecule type" value="Genomic_DNA"/>
</dbReference>
<feature type="chain" id="PRO_5028283719" description="Lipoprotein" evidence="1">
    <location>
        <begin position="18"/>
        <end position="190"/>
    </location>
</feature>
<proteinExistence type="predicted"/>
<protein>
    <recommendedName>
        <fullName evidence="3">Lipoprotein</fullName>
    </recommendedName>
</protein>
<gene>
    <name evidence="2" type="ORF">HELGO_WM29752</name>
</gene>
<reference evidence="2" key="1">
    <citation type="submission" date="2020-01" db="EMBL/GenBank/DDBJ databases">
        <authorList>
            <person name="Meier V. D."/>
            <person name="Meier V D."/>
        </authorList>
    </citation>
    <scope>NUCLEOTIDE SEQUENCE</scope>
    <source>
        <strain evidence="2">HLG_WM_MAG_10</strain>
    </source>
</reference>
<feature type="signal peptide" evidence="1">
    <location>
        <begin position="1"/>
        <end position="17"/>
    </location>
</feature>
<keyword evidence="1" id="KW-0732">Signal</keyword>
<evidence type="ECO:0000313" key="2">
    <source>
        <dbReference type="EMBL" id="CAA6799855.1"/>
    </source>
</evidence>
<accession>A0A6S6S3F4</accession>
<dbReference type="AlphaFoldDB" id="A0A6S6S3F4"/>